<sequence>MVKIFLYSTFIILILTPQISLANSGLTYIQSEIDPRWDGWKESNSSTAYRFAYVHNIEMDDNFLSRNNIDFNVEFAYHHWDDFLSSSKNGGSITPSLRYQIEFDYLSLYVELGIGATYLSSPYYGDRDMGSHWQFEDKLGAGVVLFKHHQLGFSFIHYSNANLAQKNDGLNAVGFSYGFFW</sequence>
<organism evidence="1 2">
    <name type="scientific">Shewanella nanhaiensis</name>
    <dbReference type="NCBI Taxonomy" id="2864872"/>
    <lineage>
        <taxon>Bacteria</taxon>
        <taxon>Pseudomonadati</taxon>
        <taxon>Pseudomonadota</taxon>
        <taxon>Gammaproteobacteria</taxon>
        <taxon>Alteromonadales</taxon>
        <taxon>Shewanellaceae</taxon>
        <taxon>Shewanella</taxon>
    </lineage>
</organism>
<proteinExistence type="predicted"/>
<gene>
    <name evidence="1" type="ORF">K0625_05200</name>
</gene>
<dbReference type="Pfam" id="PF09411">
    <property type="entry name" value="PagL"/>
    <property type="match status" value="1"/>
</dbReference>
<evidence type="ECO:0000313" key="1">
    <source>
        <dbReference type="EMBL" id="MBW8183052.1"/>
    </source>
</evidence>
<dbReference type="InterPro" id="IPR011250">
    <property type="entry name" value="OMP/PagP_B-barrel"/>
</dbReference>
<dbReference type="GO" id="GO:0016787">
    <property type="term" value="F:hydrolase activity"/>
    <property type="evidence" value="ECO:0007669"/>
    <property type="project" value="UniProtKB-KW"/>
</dbReference>
<dbReference type="InterPro" id="IPR018550">
    <property type="entry name" value="Lipid-A_deacylase-rel"/>
</dbReference>
<dbReference type="RefSeq" id="WP_220108701.1">
    <property type="nucleotide sequence ID" value="NZ_JAHZST010000003.1"/>
</dbReference>
<dbReference type="Proteomes" id="UP001195963">
    <property type="component" value="Unassembled WGS sequence"/>
</dbReference>
<dbReference type="SUPFAM" id="SSF56925">
    <property type="entry name" value="OMPA-like"/>
    <property type="match status" value="1"/>
</dbReference>
<reference evidence="1 2" key="1">
    <citation type="submission" date="2021-07" db="EMBL/GenBank/DDBJ databases">
        <title>Shewanella sp. nov, isolated from SCS.</title>
        <authorList>
            <person name="Cao W.R."/>
        </authorList>
    </citation>
    <scope>NUCLEOTIDE SEQUENCE [LARGE SCALE GENOMIC DNA]</scope>
    <source>
        <strain evidence="1 2">NR704-98</strain>
    </source>
</reference>
<keyword evidence="2" id="KW-1185">Reference proteome</keyword>
<evidence type="ECO:0000313" key="2">
    <source>
        <dbReference type="Proteomes" id="UP001195963"/>
    </source>
</evidence>
<comment type="caution">
    <text evidence="1">The sequence shown here is derived from an EMBL/GenBank/DDBJ whole genome shotgun (WGS) entry which is preliminary data.</text>
</comment>
<keyword evidence="1" id="KW-0378">Hydrolase</keyword>
<protein>
    <submittedName>
        <fullName evidence="1">Acyloxyacyl hydrolase</fullName>
    </submittedName>
</protein>
<dbReference type="Gene3D" id="2.40.160.20">
    <property type="match status" value="1"/>
</dbReference>
<accession>A0ABS7E061</accession>
<name>A0ABS7E061_9GAMM</name>
<dbReference type="EMBL" id="JAHZST010000003">
    <property type="protein sequence ID" value="MBW8183052.1"/>
    <property type="molecule type" value="Genomic_DNA"/>
</dbReference>